<sequence length="1002" mass="116448">MFLNCHTWFSFKFGTLSPASLLDEVKRHGVKKIIVTEINSTASYIEILRLLKERGEESVVEIALGIEFREDSNFQFIAIAKDNEGFENINRYLSFLNREDAKKPDRCPVIDHTFVVYPLGRFEPEILKDNEFIGIRLAQVNNLVLNESYKHHKHKYVILHPVTFVDKPGYNVHRLLRAIHHNTLLSKLAPNQQCYPDEMMMPEKELCYHYRNFPEIIENTKNLIEQCSIKFDLYVDHNKKTFTSDRAKDWDFLITNAWEGFQKRYDPSDPVMRERFERELNIIQAKDFCTYYLIAYDLVRFADEHGYDHVGRGSGANSMVAYCLGITNVDPIELDLYFERFLNTERTSPPDFDIDFSWTDRDHIYEYIFSKYTTDHACLLGTHVTYQKRSVLRELGKVFGLPKSEIDEIVMFPHENKKRDQIRELIFRYAERMLEIPANISIHAGGVLITEKPIYHYTATEMPPKGYPVSHFEMHNAEDIGIYKFDILSQRGLGHIKETVRIVKQNQNKDIDIYQVNEFKKDLKVKELLRSSRAMGCFYVESPAMRQLLGKLRCEDYITLVAASSIIRPGVAQSGMMRAYIERFHAVRNGGTYESIHPKMDELMKETYGVMVYQEDVIKVAHHFAGLTLTQADVLRRGMSGKYRSRKEFERVKESFFENCKERDYKQEITDRVWFEIESFSGYSFAKGHSASFAVESYQSLYLKAHYPLEFMVGVINNFGGFYSTEFYFHEARMSGASIEPPCVNQGAYLTSICGTTIYIGFIHLKSLEGKVAKHIEKERSVNGPYTSMTHFLNRIKLGLEQIRILIRIGAFRFTRKSKQQLLWEAMLYYSEVKTKVIANHELFELDNTNFMLPVLERNNIEDAFDEIELLGFPLCDPYDLLKTSHRGDSVASELMNKLQQEVAIVGYLVTIKPTQTKKKQLMYFGTFYDKDGIVFDTVHFPDVAREFPFRGRGFYGIRGKVVDDFGVPIIEVKSMKKLPLVQKKELEEIGGSLKPNGQTQA</sequence>
<dbReference type="InterPro" id="IPR040982">
    <property type="entry name" value="DNA_pol3_finger"/>
</dbReference>
<dbReference type="GO" id="GO:0003887">
    <property type="term" value="F:DNA-directed DNA polymerase activity"/>
    <property type="evidence" value="ECO:0007669"/>
    <property type="project" value="UniProtKB-KW"/>
</dbReference>
<evidence type="ECO:0000259" key="8">
    <source>
        <dbReference type="Pfam" id="PF07733"/>
    </source>
</evidence>
<dbReference type="EMBL" id="BHXQ01000001">
    <property type="protein sequence ID" value="GCC50344.1"/>
    <property type="molecule type" value="Genomic_DNA"/>
</dbReference>
<dbReference type="Proteomes" id="UP000288227">
    <property type="component" value="Unassembled WGS sequence"/>
</dbReference>
<evidence type="ECO:0000256" key="2">
    <source>
        <dbReference type="ARBA" id="ARBA00022679"/>
    </source>
</evidence>
<dbReference type="InterPro" id="IPR004013">
    <property type="entry name" value="PHP_dom"/>
</dbReference>
<name>A0A401U5W2_9BACT</name>
<keyword evidence="2" id="KW-0808">Transferase</keyword>
<evidence type="ECO:0000256" key="5">
    <source>
        <dbReference type="ARBA" id="ARBA00022932"/>
    </source>
</evidence>
<evidence type="ECO:0000313" key="12">
    <source>
        <dbReference type="Proteomes" id="UP000288227"/>
    </source>
</evidence>
<dbReference type="InterPro" id="IPR016195">
    <property type="entry name" value="Pol/histidinol_Pase-like"/>
</dbReference>
<comment type="catalytic activity">
    <reaction evidence="6">
        <text>DNA(n) + a 2'-deoxyribonucleoside 5'-triphosphate = DNA(n+1) + diphosphate</text>
        <dbReference type="Rhea" id="RHEA:22508"/>
        <dbReference type="Rhea" id="RHEA-COMP:17339"/>
        <dbReference type="Rhea" id="RHEA-COMP:17340"/>
        <dbReference type="ChEBI" id="CHEBI:33019"/>
        <dbReference type="ChEBI" id="CHEBI:61560"/>
        <dbReference type="ChEBI" id="CHEBI:173112"/>
        <dbReference type="EC" id="2.7.7.7"/>
    </reaction>
</comment>
<keyword evidence="3" id="KW-0548">Nucleotidyltransferase</keyword>
<dbReference type="Gene3D" id="3.20.20.140">
    <property type="entry name" value="Metal-dependent hydrolases"/>
    <property type="match status" value="2"/>
</dbReference>
<keyword evidence="5" id="KW-0239">DNA-directed DNA polymerase</keyword>
<dbReference type="Pfam" id="PF14579">
    <property type="entry name" value="HHH_6"/>
    <property type="match status" value="1"/>
</dbReference>
<evidence type="ECO:0000256" key="4">
    <source>
        <dbReference type="ARBA" id="ARBA00022705"/>
    </source>
</evidence>
<dbReference type="AlphaFoldDB" id="A0A401U5W2"/>
<dbReference type="EC" id="2.7.7.7" evidence="1"/>
<gene>
    <name evidence="11" type="ORF">SanaruYs_05590</name>
</gene>
<feature type="domain" description="DNA polymerase helix-hairpin-helix motif" evidence="9">
    <location>
        <begin position="736"/>
        <end position="822"/>
    </location>
</feature>
<keyword evidence="4" id="KW-0235">DNA replication</keyword>
<comment type="caution">
    <text evidence="11">The sequence shown here is derived from an EMBL/GenBank/DDBJ whole genome shotgun (WGS) entry which is preliminary data.</text>
</comment>
<dbReference type="NCBIfam" id="TIGR00594">
    <property type="entry name" value="polc"/>
    <property type="match status" value="1"/>
</dbReference>
<dbReference type="OrthoDB" id="9803237at2"/>
<dbReference type="SUPFAM" id="SSF89550">
    <property type="entry name" value="PHP domain-like"/>
    <property type="match status" value="1"/>
</dbReference>
<dbReference type="Pfam" id="PF07733">
    <property type="entry name" value="DNA_pol3_alpha"/>
    <property type="match status" value="1"/>
</dbReference>
<accession>A0A401U5W2</accession>
<feature type="domain" description="DNA polymerase III alpha subunit finger" evidence="10">
    <location>
        <begin position="494"/>
        <end position="663"/>
    </location>
</feature>
<dbReference type="Gene3D" id="1.10.150.870">
    <property type="match status" value="1"/>
</dbReference>
<dbReference type="CDD" id="cd04485">
    <property type="entry name" value="DnaE_OBF"/>
    <property type="match status" value="1"/>
</dbReference>
<dbReference type="InterPro" id="IPR004805">
    <property type="entry name" value="DnaE2/DnaE/PolC"/>
</dbReference>
<evidence type="ECO:0000259" key="7">
    <source>
        <dbReference type="Pfam" id="PF02811"/>
    </source>
</evidence>
<dbReference type="InterPro" id="IPR029460">
    <property type="entry name" value="DNAPol_HHH"/>
</dbReference>
<evidence type="ECO:0000259" key="9">
    <source>
        <dbReference type="Pfam" id="PF14579"/>
    </source>
</evidence>
<dbReference type="Pfam" id="PF17657">
    <property type="entry name" value="DNA_pol3_finger"/>
    <property type="match status" value="1"/>
</dbReference>
<dbReference type="PANTHER" id="PTHR32294">
    <property type="entry name" value="DNA POLYMERASE III SUBUNIT ALPHA"/>
    <property type="match status" value="1"/>
</dbReference>
<dbReference type="RefSeq" id="WP_127120986.1">
    <property type="nucleotide sequence ID" value="NZ_BHXQ01000001.1"/>
</dbReference>
<dbReference type="GO" id="GO:0006260">
    <property type="term" value="P:DNA replication"/>
    <property type="evidence" value="ECO:0007669"/>
    <property type="project" value="UniProtKB-KW"/>
</dbReference>
<dbReference type="Pfam" id="PF02811">
    <property type="entry name" value="PHP"/>
    <property type="match status" value="1"/>
</dbReference>
<organism evidence="11 12">
    <name type="scientific">Chryseotalea sanaruensis</name>
    <dbReference type="NCBI Taxonomy" id="2482724"/>
    <lineage>
        <taxon>Bacteria</taxon>
        <taxon>Pseudomonadati</taxon>
        <taxon>Bacteroidota</taxon>
        <taxon>Cytophagia</taxon>
        <taxon>Cytophagales</taxon>
        <taxon>Chryseotaleaceae</taxon>
        <taxon>Chryseotalea</taxon>
    </lineage>
</organism>
<keyword evidence="12" id="KW-1185">Reference proteome</keyword>
<evidence type="ECO:0000256" key="3">
    <source>
        <dbReference type="ARBA" id="ARBA00022695"/>
    </source>
</evidence>
<evidence type="ECO:0000259" key="10">
    <source>
        <dbReference type="Pfam" id="PF17657"/>
    </source>
</evidence>
<evidence type="ECO:0000256" key="1">
    <source>
        <dbReference type="ARBA" id="ARBA00012417"/>
    </source>
</evidence>
<evidence type="ECO:0000256" key="6">
    <source>
        <dbReference type="ARBA" id="ARBA00049244"/>
    </source>
</evidence>
<feature type="domain" description="Bacterial DNA polymerase III alpha subunit NTPase" evidence="8">
    <location>
        <begin position="253"/>
        <end position="488"/>
    </location>
</feature>
<reference evidence="11 12" key="1">
    <citation type="submission" date="2018-11" db="EMBL/GenBank/DDBJ databases">
        <title>Chryseotalea sanarue gen. nov., sp., nov., a member of the family Cytophagaceae, isolated from a brackish lake in Hamamatsu Japan.</title>
        <authorList>
            <person name="Maejima Y."/>
            <person name="Iino T."/>
            <person name="Muraguchi Y."/>
            <person name="Fukuda K."/>
            <person name="Ohkuma M."/>
            <person name="Moriuchi R."/>
            <person name="Dohra H."/>
            <person name="Kimbara K."/>
            <person name="Shintani M."/>
        </authorList>
    </citation>
    <scope>NUCLEOTIDE SEQUENCE [LARGE SCALE GENOMIC DNA]</scope>
    <source>
        <strain evidence="11 12">Ys</strain>
    </source>
</reference>
<dbReference type="GO" id="GO:0008408">
    <property type="term" value="F:3'-5' exonuclease activity"/>
    <property type="evidence" value="ECO:0007669"/>
    <property type="project" value="InterPro"/>
</dbReference>
<proteinExistence type="predicted"/>
<evidence type="ECO:0000313" key="11">
    <source>
        <dbReference type="EMBL" id="GCC50344.1"/>
    </source>
</evidence>
<protein>
    <recommendedName>
        <fullName evidence="1">DNA-directed DNA polymerase</fullName>
        <ecNumber evidence="1">2.7.7.7</ecNumber>
    </recommendedName>
</protein>
<dbReference type="InterPro" id="IPR011708">
    <property type="entry name" value="DNA_pol3_alpha_NTPase_dom"/>
</dbReference>
<feature type="domain" description="PHP" evidence="7">
    <location>
        <begin position="3"/>
        <end position="100"/>
    </location>
</feature>